<feature type="compositionally biased region" description="Acidic residues" evidence="1">
    <location>
        <begin position="53"/>
        <end position="88"/>
    </location>
</feature>
<sequence>GKDDPDLLFLYAKSLFENAVSNSGVLGGQINKEEKPEEAEDPSGMFQFNEQLAENEEEEEEQEEEQEEEEEEDDEKEQEEDEGEEQTDFEVTWEIL</sequence>
<dbReference type="AlphaFoldDB" id="A0A9P8TJR6"/>
<protein>
    <submittedName>
        <fullName evidence="2">Uncharacterized protein</fullName>
    </submittedName>
</protein>
<comment type="caution">
    <text evidence="2">The sequence shown here is derived from an EMBL/GenBank/DDBJ whole genome shotgun (WGS) entry which is preliminary data.</text>
</comment>
<proteinExistence type="predicted"/>
<organism evidence="2 3">
    <name type="scientific">Wickerhamomyces pijperi</name>
    <name type="common">Yeast</name>
    <name type="synonym">Pichia pijperi</name>
    <dbReference type="NCBI Taxonomy" id="599730"/>
    <lineage>
        <taxon>Eukaryota</taxon>
        <taxon>Fungi</taxon>
        <taxon>Dikarya</taxon>
        <taxon>Ascomycota</taxon>
        <taxon>Saccharomycotina</taxon>
        <taxon>Saccharomycetes</taxon>
        <taxon>Phaffomycetales</taxon>
        <taxon>Wickerhamomycetaceae</taxon>
        <taxon>Wickerhamomyces</taxon>
    </lineage>
</organism>
<evidence type="ECO:0000256" key="1">
    <source>
        <dbReference type="SAM" id="MobiDB-lite"/>
    </source>
</evidence>
<gene>
    <name evidence="2" type="ORF">WICPIJ_007616</name>
</gene>
<reference evidence="2" key="2">
    <citation type="submission" date="2021-01" db="EMBL/GenBank/DDBJ databases">
        <authorList>
            <person name="Schikora-Tamarit M.A."/>
        </authorList>
    </citation>
    <scope>NUCLEOTIDE SEQUENCE</scope>
    <source>
        <strain evidence="2">CBS2887</strain>
    </source>
</reference>
<accession>A0A9P8TJR6</accession>
<evidence type="ECO:0000313" key="3">
    <source>
        <dbReference type="Proteomes" id="UP000774326"/>
    </source>
</evidence>
<dbReference type="OrthoDB" id="5587616at2759"/>
<evidence type="ECO:0000313" key="2">
    <source>
        <dbReference type="EMBL" id="KAH3681421.1"/>
    </source>
</evidence>
<reference evidence="2" key="1">
    <citation type="journal article" date="2021" name="Open Biol.">
        <title>Shared evolutionary footprints suggest mitochondrial oxidative damage underlies multiple complex I losses in fungi.</title>
        <authorList>
            <person name="Schikora-Tamarit M.A."/>
            <person name="Marcet-Houben M."/>
            <person name="Nosek J."/>
            <person name="Gabaldon T."/>
        </authorList>
    </citation>
    <scope>NUCLEOTIDE SEQUENCE</scope>
    <source>
        <strain evidence="2">CBS2887</strain>
    </source>
</reference>
<feature type="region of interest" description="Disordered" evidence="1">
    <location>
        <begin position="21"/>
        <end position="96"/>
    </location>
</feature>
<name>A0A9P8TJR6_WICPI</name>
<keyword evidence="3" id="KW-1185">Reference proteome</keyword>
<feature type="non-terminal residue" evidence="2">
    <location>
        <position position="1"/>
    </location>
</feature>
<feature type="non-terminal residue" evidence="2">
    <location>
        <position position="96"/>
    </location>
</feature>
<dbReference type="EMBL" id="JAEUBG010004419">
    <property type="protein sequence ID" value="KAH3681421.1"/>
    <property type="molecule type" value="Genomic_DNA"/>
</dbReference>
<dbReference type="Proteomes" id="UP000774326">
    <property type="component" value="Unassembled WGS sequence"/>
</dbReference>